<dbReference type="AlphaFoldDB" id="A0A4U1BQK6"/>
<evidence type="ECO:0000313" key="4">
    <source>
        <dbReference type="EMBL" id="TKB56612.1"/>
    </source>
</evidence>
<evidence type="ECO:0000256" key="1">
    <source>
        <dbReference type="ARBA" id="ARBA00022614"/>
    </source>
</evidence>
<dbReference type="SUPFAM" id="SSF52047">
    <property type="entry name" value="RNI-like"/>
    <property type="match status" value="1"/>
</dbReference>
<dbReference type="SUPFAM" id="SSF52058">
    <property type="entry name" value="L domain-like"/>
    <property type="match status" value="1"/>
</dbReference>
<proteinExistence type="predicted"/>
<evidence type="ECO:0000256" key="2">
    <source>
        <dbReference type="ARBA" id="ARBA00022737"/>
    </source>
</evidence>
<organism evidence="4 5">
    <name type="scientific">Ferrimonas aestuarii</name>
    <dbReference type="NCBI Taxonomy" id="2569539"/>
    <lineage>
        <taxon>Bacteria</taxon>
        <taxon>Pseudomonadati</taxon>
        <taxon>Pseudomonadota</taxon>
        <taxon>Gammaproteobacteria</taxon>
        <taxon>Alteromonadales</taxon>
        <taxon>Ferrimonadaceae</taxon>
        <taxon>Ferrimonas</taxon>
    </lineage>
</organism>
<evidence type="ECO:0000259" key="3">
    <source>
        <dbReference type="Pfam" id="PF00533"/>
    </source>
</evidence>
<dbReference type="InterPro" id="IPR001611">
    <property type="entry name" value="Leu-rich_rpt"/>
</dbReference>
<dbReference type="InterPro" id="IPR050715">
    <property type="entry name" value="LRR-SigEffector_domain"/>
</dbReference>
<protein>
    <submittedName>
        <fullName evidence="4">BRCT domain-containing protein</fullName>
    </submittedName>
</protein>
<reference evidence="4 5" key="1">
    <citation type="submission" date="2019-04" db="EMBL/GenBank/DDBJ databases">
        <authorList>
            <person name="Hwang J.C."/>
        </authorList>
    </citation>
    <scope>NUCLEOTIDE SEQUENCE [LARGE SCALE GENOMIC DNA]</scope>
    <source>
        <strain evidence="4 5">IMCC35002</strain>
    </source>
</reference>
<gene>
    <name evidence="4" type="ORF">FCL42_05615</name>
</gene>
<dbReference type="Pfam" id="PF00533">
    <property type="entry name" value="BRCT"/>
    <property type="match status" value="1"/>
</dbReference>
<keyword evidence="2" id="KW-0677">Repeat</keyword>
<dbReference type="Proteomes" id="UP000305675">
    <property type="component" value="Unassembled WGS sequence"/>
</dbReference>
<dbReference type="OrthoDB" id="5846212at2"/>
<sequence length="947" mass="107166">MTKKASLYEYDLEQLEQVHPEVTNLRYRVSDVAPDWNKIGRAFPNVEQLYFGSYLEPLRPIDAEMFSAFPNLKILNCETNPLELSEVKPEMVKNLKAIRGAVVTQADQLGYLKHCPALTEIYLDVEKGSLALELPEGSRLQTLHLRVDEVDRLALNLSGAKELTELHLYGLHYNGGSYMMQVEQLLLPDSIKKISISPNCQMQIERIIDAGNAELNEMRLEADKLTVAPGGLIRAKSVKEVHLNVGLDGTEVASDLFCQLGSAERLMFLPHNASYNLTELVAPLQSLTSIYLFSEGKGVVGDLNLPHLDHLFATGVPFTQLDGLKNSPKLTKLELRDSGELGEAKVLSALTNLEYLQLEGFTDAELPLTLRQHSGITRLRVSNGPTEQLGDLSAMTGVTEIRIEQFSHHGPCTALPALEQLLTAPSLKHLNLNLTAQSGDRTDFLMHMPPEIEVEFGIYNQVARSEALNKQRRILLNAPLTLEQRQTYWQQLYHAPKPRDLPEMDGRFHLTFLEAKYSPFKKHAHAWLRANAEQALTRRALGSDTVLFVCGKSGFKVTELKAKAEELGFSISKKLDDNVTHVLVGANPKQTELLDLQQHLLIDDTALSQWFEQAAPQFLQQEQAIDSGMVDTVMTMLNSPDEASHQVAVEMLAQGGVTEVMWMPLFLILKTTSDKALRKSIQQLLAGKGDDLFQLAVKDRIFFESDLRGLNWEGNPTGEGPMFKKLKGLTKRWGRPLCIDFSKAYFDRYGEGLVWLLTQKEECERRQAITRSFVEGECLNWNRACGFELMVKDADEERLINCHGSPDIYMQNSFELGKPKTRLPQALPEQMRITELDLHNTYLNALPANFERYQQVKKLNLNFNHLEKLPPKLAELTELEELDLSFNHFTEFPKVLFKLKNLKKLDLRRAAEPLYRWGYDAEQGYESIRAPQKFRDAFPDCEILEDA</sequence>
<dbReference type="CDD" id="cd00027">
    <property type="entry name" value="BRCT"/>
    <property type="match status" value="1"/>
</dbReference>
<keyword evidence="5" id="KW-1185">Reference proteome</keyword>
<evidence type="ECO:0000313" key="5">
    <source>
        <dbReference type="Proteomes" id="UP000305675"/>
    </source>
</evidence>
<name>A0A4U1BQK6_9GAMM</name>
<dbReference type="PANTHER" id="PTHR45752:SF187">
    <property type="entry name" value="LEUCINE-RICH REPEAT AND IQ DOMAIN-CONTAINING PROTEIN 4"/>
    <property type="match status" value="1"/>
</dbReference>
<dbReference type="InterPro" id="IPR003591">
    <property type="entry name" value="Leu-rich_rpt_typical-subtyp"/>
</dbReference>
<dbReference type="PANTHER" id="PTHR45752">
    <property type="entry name" value="LEUCINE-RICH REPEAT-CONTAINING"/>
    <property type="match status" value="1"/>
</dbReference>
<feature type="domain" description="BRCT" evidence="3">
    <location>
        <begin position="546"/>
        <end position="594"/>
    </location>
</feature>
<dbReference type="InterPro" id="IPR001357">
    <property type="entry name" value="BRCT_dom"/>
</dbReference>
<dbReference type="Gene3D" id="3.80.10.10">
    <property type="entry name" value="Ribonuclease Inhibitor"/>
    <property type="match status" value="3"/>
</dbReference>
<dbReference type="EMBL" id="SWCJ01000003">
    <property type="protein sequence ID" value="TKB56612.1"/>
    <property type="molecule type" value="Genomic_DNA"/>
</dbReference>
<dbReference type="Pfam" id="PF13855">
    <property type="entry name" value="LRR_8"/>
    <property type="match status" value="1"/>
</dbReference>
<dbReference type="RefSeq" id="WP_136862416.1">
    <property type="nucleotide sequence ID" value="NZ_SWCJ01000003.1"/>
</dbReference>
<dbReference type="SMART" id="SM00369">
    <property type="entry name" value="LRR_TYP"/>
    <property type="match status" value="2"/>
</dbReference>
<keyword evidence="1" id="KW-0433">Leucine-rich repeat</keyword>
<dbReference type="PROSITE" id="PS51450">
    <property type="entry name" value="LRR"/>
    <property type="match status" value="1"/>
</dbReference>
<comment type="caution">
    <text evidence="4">The sequence shown here is derived from an EMBL/GenBank/DDBJ whole genome shotgun (WGS) entry which is preliminary data.</text>
</comment>
<dbReference type="InterPro" id="IPR032675">
    <property type="entry name" value="LRR_dom_sf"/>
</dbReference>
<accession>A0A4U1BQK6</accession>